<protein>
    <submittedName>
        <fullName evidence="1">Uncharacterized protein</fullName>
    </submittedName>
</protein>
<organism evidence="1 2">
    <name type="scientific">Symbiodinium natans</name>
    <dbReference type="NCBI Taxonomy" id="878477"/>
    <lineage>
        <taxon>Eukaryota</taxon>
        <taxon>Sar</taxon>
        <taxon>Alveolata</taxon>
        <taxon>Dinophyceae</taxon>
        <taxon>Suessiales</taxon>
        <taxon>Symbiodiniaceae</taxon>
        <taxon>Symbiodinium</taxon>
    </lineage>
</organism>
<dbReference type="Proteomes" id="UP000604046">
    <property type="component" value="Unassembled WGS sequence"/>
</dbReference>
<gene>
    <name evidence="1" type="ORF">SNAT2548_LOCUS15728</name>
</gene>
<sequence>MEVLVKKTHFAAADVHRIVGKNIRDLLQHCRHADASLCKAAHITLENAMFKGCFPFARQLIAEGMLGLMEEFLSDPTDICDLTLTQVLNCASHFRTVLRSLSKLQRQQWASLLVRTLHLRPKQLQQKLVEDLQILWRTDDDPSRTFAEEERQLRIFYKTVSSDLEPKLAELIWQC</sequence>
<comment type="caution">
    <text evidence="1">The sequence shown here is derived from an EMBL/GenBank/DDBJ whole genome shotgun (WGS) entry which is preliminary data.</text>
</comment>
<name>A0A812NBU3_9DINO</name>
<evidence type="ECO:0000313" key="1">
    <source>
        <dbReference type="EMBL" id="CAE7298897.1"/>
    </source>
</evidence>
<keyword evidence="2" id="KW-1185">Reference proteome</keyword>
<proteinExistence type="predicted"/>
<accession>A0A812NBU3</accession>
<reference evidence="1" key="1">
    <citation type="submission" date="2021-02" db="EMBL/GenBank/DDBJ databases">
        <authorList>
            <person name="Dougan E. K."/>
            <person name="Rhodes N."/>
            <person name="Thang M."/>
            <person name="Chan C."/>
        </authorList>
    </citation>
    <scope>NUCLEOTIDE SEQUENCE</scope>
</reference>
<evidence type="ECO:0000313" key="2">
    <source>
        <dbReference type="Proteomes" id="UP000604046"/>
    </source>
</evidence>
<dbReference type="AlphaFoldDB" id="A0A812NBU3"/>
<dbReference type="EMBL" id="CAJNDS010002057">
    <property type="protein sequence ID" value="CAE7298897.1"/>
    <property type="molecule type" value="Genomic_DNA"/>
</dbReference>